<keyword evidence="3" id="KW-1185">Reference proteome</keyword>
<dbReference type="AlphaFoldDB" id="A0AAE3JBZ6"/>
<dbReference type="RefSeq" id="WP_227101698.1">
    <property type="nucleotide sequence ID" value="NZ_JAJEQN010000003.1"/>
</dbReference>
<reference evidence="2 3" key="1">
    <citation type="submission" date="2021-10" db="EMBL/GenBank/DDBJ databases">
        <title>Anaerobic single-cell dispensing facilitates the cultivation of human gut bacteria.</title>
        <authorList>
            <person name="Afrizal A."/>
        </authorList>
    </citation>
    <scope>NUCLEOTIDE SEQUENCE [LARGE SCALE GENOMIC DNA]</scope>
    <source>
        <strain evidence="2 3">CLA-AA-H224</strain>
    </source>
</reference>
<gene>
    <name evidence="2" type="ORF">LKD48_01695</name>
</gene>
<sequence>MFDEKLARHKKRKKRILTGILAIVGILAIAVTVFFTAYVADCQITGSKYGQEEEIENELFSTPMDQRFFYQFFRKLTHSQKQLNGVASYHMEFSPDLSVKVIVTENPIIGAVSWEHNRYYFDRYGYVMAKNIDVSSKVPVVDGSNFTNVSLYEQLGGVKSSLAEDILQLTQLLDDNEIAADSISYDEKMQAVIALGDVKVSLGSRDNMTDKIAELCAILDSGGLNGLKGTLHLENCGDGSTSSYIFDRE</sequence>
<organism evidence="2 3">
    <name type="scientific">Anthropogastromicrobium aceti</name>
    <dbReference type="NCBI Taxonomy" id="2981768"/>
    <lineage>
        <taxon>Bacteria</taxon>
        <taxon>Bacillati</taxon>
        <taxon>Bacillota</taxon>
        <taxon>Clostridia</taxon>
        <taxon>Lachnospirales</taxon>
        <taxon>Lachnospiraceae</taxon>
        <taxon>Anthropogastromicrobium</taxon>
    </lineage>
</organism>
<keyword evidence="1" id="KW-0812">Transmembrane</keyword>
<dbReference type="Proteomes" id="UP001198200">
    <property type="component" value="Unassembled WGS sequence"/>
</dbReference>
<comment type="caution">
    <text evidence="2">The sequence shown here is derived from an EMBL/GenBank/DDBJ whole genome shotgun (WGS) entry which is preliminary data.</text>
</comment>
<dbReference type="EMBL" id="JAJEQN010000003">
    <property type="protein sequence ID" value="MCC2220362.1"/>
    <property type="molecule type" value="Genomic_DNA"/>
</dbReference>
<name>A0AAE3JBZ6_9FIRM</name>
<accession>A0AAE3JBZ6</accession>
<evidence type="ECO:0000313" key="3">
    <source>
        <dbReference type="Proteomes" id="UP001198200"/>
    </source>
</evidence>
<protein>
    <recommendedName>
        <fullName evidence="4">Cell division protein FtsQ</fullName>
    </recommendedName>
</protein>
<proteinExistence type="predicted"/>
<evidence type="ECO:0000256" key="1">
    <source>
        <dbReference type="SAM" id="Phobius"/>
    </source>
</evidence>
<evidence type="ECO:0000313" key="2">
    <source>
        <dbReference type="EMBL" id="MCC2220362.1"/>
    </source>
</evidence>
<keyword evidence="1" id="KW-1133">Transmembrane helix</keyword>
<keyword evidence="1" id="KW-0472">Membrane</keyword>
<feature type="transmembrane region" description="Helical" evidence="1">
    <location>
        <begin position="20"/>
        <end position="40"/>
    </location>
</feature>
<evidence type="ECO:0008006" key="4">
    <source>
        <dbReference type="Google" id="ProtNLM"/>
    </source>
</evidence>